<evidence type="ECO:0000313" key="2">
    <source>
        <dbReference type="EMBL" id="MPC78989.1"/>
    </source>
</evidence>
<evidence type="ECO:0000313" key="3">
    <source>
        <dbReference type="Proteomes" id="UP000324222"/>
    </source>
</evidence>
<evidence type="ECO:0000256" key="1">
    <source>
        <dbReference type="SAM" id="MobiDB-lite"/>
    </source>
</evidence>
<dbReference type="EMBL" id="VSRR010049912">
    <property type="protein sequence ID" value="MPC78989.1"/>
    <property type="molecule type" value="Genomic_DNA"/>
</dbReference>
<sequence>MWTTAPPPSPTTPSRLHSHPSPLTLMALQTGGGGLVRVLAGKGGVKGAKKDHAVSLQKVSIATSRKDEAPLAKQSRPSFGCHWSFILATF</sequence>
<dbReference type="Proteomes" id="UP000324222">
    <property type="component" value="Unassembled WGS sequence"/>
</dbReference>
<feature type="region of interest" description="Disordered" evidence="1">
    <location>
        <begin position="1"/>
        <end position="21"/>
    </location>
</feature>
<gene>
    <name evidence="2" type="ORF">E2C01_073500</name>
</gene>
<comment type="caution">
    <text evidence="2">The sequence shown here is derived from an EMBL/GenBank/DDBJ whole genome shotgun (WGS) entry which is preliminary data.</text>
</comment>
<feature type="compositionally biased region" description="Low complexity" evidence="1">
    <location>
        <begin position="12"/>
        <end position="21"/>
    </location>
</feature>
<feature type="compositionally biased region" description="Pro residues" evidence="1">
    <location>
        <begin position="1"/>
        <end position="11"/>
    </location>
</feature>
<reference evidence="2 3" key="1">
    <citation type="submission" date="2019-05" db="EMBL/GenBank/DDBJ databases">
        <title>Another draft genome of Portunus trituberculatus and its Hox gene families provides insights of decapod evolution.</title>
        <authorList>
            <person name="Jeong J.-H."/>
            <person name="Song I."/>
            <person name="Kim S."/>
            <person name="Choi T."/>
            <person name="Kim D."/>
            <person name="Ryu S."/>
            <person name="Kim W."/>
        </authorList>
    </citation>
    <scope>NUCLEOTIDE SEQUENCE [LARGE SCALE GENOMIC DNA]</scope>
    <source>
        <tissue evidence="2">Muscle</tissue>
    </source>
</reference>
<accession>A0A5B7IAQ3</accession>
<organism evidence="2 3">
    <name type="scientific">Portunus trituberculatus</name>
    <name type="common">Swimming crab</name>
    <name type="synonym">Neptunus trituberculatus</name>
    <dbReference type="NCBI Taxonomy" id="210409"/>
    <lineage>
        <taxon>Eukaryota</taxon>
        <taxon>Metazoa</taxon>
        <taxon>Ecdysozoa</taxon>
        <taxon>Arthropoda</taxon>
        <taxon>Crustacea</taxon>
        <taxon>Multicrustacea</taxon>
        <taxon>Malacostraca</taxon>
        <taxon>Eumalacostraca</taxon>
        <taxon>Eucarida</taxon>
        <taxon>Decapoda</taxon>
        <taxon>Pleocyemata</taxon>
        <taxon>Brachyura</taxon>
        <taxon>Eubrachyura</taxon>
        <taxon>Portunoidea</taxon>
        <taxon>Portunidae</taxon>
        <taxon>Portuninae</taxon>
        <taxon>Portunus</taxon>
    </lineage>
</organism>
<keyword evidence="3" id="KW-1185">Reference proteome</keyword>
<protein>
    <submittedName>
        <fullName evidence="2">Uncharacterized protein</fullName>
    </submittedName>
</protein>
<proteinExistence type="predicted"/>
<name>A0A5B7IAQ3_PORTR</name>
<dbReference type="AlphaFoldDB" id="A0A5B7IAQ3"/>